<organism evidence="1">
    <name type="scientific">uncultured Mycobacterium sp</name>
    <dbReference type="NCBI Taxonomy" id="171292"/>
    <lineage>
        <taxon>Bacteria</taxon>
        <taxon>Bacillati</taxon>
        <taxon>Actinomycetota</taxon>
        <taxon>Actinomycetes</taxon>
        <taxon>Mycobacteriales</taxon>
        <taxon>Mycobacteriaceae</taxon>
        <taxon>Mycobacterium</taxon>
        <taxon>environmental samples</taxon>
    </lineage>
</organism>
<evidence type="ECO:0000313" key="1">
    <source>
        <dbReference type="EMBL" id="SBS79035.1"/>
    </source>
</evidence>
<gene>
    <name evidence="1" type="ORF">MHPYR_680004</name>
</gene>
<sequence>MTAAHQRPALEVVPDPVDVLATATPDVVDDWRAEAIIDEYSAEHQLIGSLMWLSADAARSLLELVPDTAIWRPQARWAYELIRRVVDAGDTPTPPTVLAAGRRHAAGDALDPTAAPTPTQHRQLATYLFDAYSQALAPTVAATSYAREVLDEAYRRAFDTCGIRMQQLAAEGTDRADLTAQFAAIRDELADLWRRADAATKPEAARS</sequence>
<dbReference type="EMBL" id="FLQS01000065">
    <property type="protein sequence ID" value="SBS79035.1"/>
    <property type="molecule type" value="Genomic_DNA"/>
</dbReference>
<reference evidence="1" key="1">
    <citation type="submission" date="2016-03" db="EMBL/GenBank/DDBJ databases">
        <authorList>
            <person name="Ploux O."/>
        </authorList>
    </citation>
    <scope>NUCLEOTIDE SEQUENCE</scope>
    <source>
        <strain evidence="1">UC10</strain>
    </source>
</reference>
<protein>
    <submittedName>
        <fullName evidence="1">Uncharacterized protein</fullName>
    </submittedName>
</protein>
<dbReference type="AlphaFoldDB" id="A0A1Y5PK52"/>
<proteinExistence type="predicted"/>
<dbReference type="InterPro" id="IPR016136">
    <property type="entry name" value="DNA_helicase_N/primase_C"/>
</dbReference>
<dbReference type="Gene3D" id="1.10.860.10">
    <property type="entry name" value="DNAb Helicase, Chain A"/>
    <property type="match status" value="1"/>
</dbReference>
<name>A0A1Y5PK52_9MYCO</name>
<accession>A0A1Y5PK52</accession>